<feature type="transmembrane region" description="Helical" evidence="1">
    <location>
        <begin position="203"/>
        <end position="222"/>
    </location>
</feature>
<protein>
    <recommendedName>
        <fullName evidence="4">Transmembrane protein</fullName>
    </recommendedName>
</protein>
<feature type="transmembrane region" description="Helical" evidence="1">
    <location>
        <begin position="20"/>
        <end position="40"/>
    </location>
</feature>
<feature type="transmembrane region" description="Helical" evidence="1">
    <location>
        <begin position="118"/>
        <end position="138"/>
    </location>
</feature>
<organism evidence="2 3">
    <name type="scientific">Hypsizygus marmoreus</name>
    <name type="common">White beech mushroom</name>
    <name type="synonym">Agaricus marmoreus</name>
    <dbReference type="NCBI Taxonomy" id="39966"/>
    <lineage>
        <taxon>Eukaryota</taxon>
        <taxon>Fungi</taxon>
        <taxon>Dikarya</taxon>
        <taxon>Basidiomycota</taxon>
        <taxon>Agaricomycotina</taxon>
        <taxon>Agaricomycetes</taxon>
        <taxon>Agaricomycetidae</taxon>
        <taxon>Agaricales</taxon>
        <taxon>Tricholomatineae</taxon>
        <taxon>Lyophyllaceae</taxon>
        <taxon>Hypsizygus</taxon>
    </lineage>
</organism>
<feature type="transmembrane region" description="Helical" evidence="1">
    <location>
        <begin position="52"/>
        <end position="74"/>
    </location>
</feature>
<dbReference type="Proteomes" id="UP000076154">
    <property type="component" value="Unassembled WGS sequence"/>
</dbReference>
<evidence type="ECO:0008006" key="4">
    <source>
        <dbReference type="Google" id="ProtNLM"/>
    </source>
</evidence>
<dbReference type="OrthoDB" id="3197626at2759"/>
<comment type="caution">
    <text evidence="2">The sequence shown here is derived from an EMBL/GenBank/DDBJ whole genome shotgun (WGS) entry which is preliminary data.</text>
</comment>
<keyword evidence="1" id="KW-0472">Membrane</keyword>
<evidence type="ECO:0000256" key="1">
    <source>
        <dbReference type="SAM" id="Phobius"/>
    </source>
</evidence>
<name>A0A369KDX8_HYPMA</name>
<feature type="transmembrane region" description="Helical" evidence="1">
    <location>
        <begin position="228"/>
        <end position="249"/>
    </location>
</feature>
<accession>A0A369KDX8</accession>
<proteinExistence type="predicted"/>
<dbReference type="InParanoid" id="A0A369KDX8"/>
<keyword evidence="3" id="KW-1185">Reference proteome</keyword>
<evidence type="ECO:0000313" key="2">
    <source>
        <dbReference type="EMBL" id="RDB29963.1"/>
    </source>
</evidence>
<reference evidence="2" key="1">
    <citation type="submission" date="2018-04" db="EMBL/GenBank/DDBJ databases">
        <title>Whole genome sequencing of Hypsizygus marmoreus.</title>
        <authorList>
            <person name="Choi I.-G."/>
            <person name="Min B."/>
            <person name="Kim J.-G."/>
            <person name="Kim S."/>
            <person name="Oh Y.-L."/>
            <person name="Kong W.-S."/>
            <person name="Park H."/>
            <person name="Jeong J."/>
            <person name="Song E.-S."/>
        </authorList>
    </citation>
    <scope>NUCLEOTIDE SEQUENCE [LARGE SCALE GENOMIC DNA]</scope>
    <source>
        <strain evidence="2">51987-8</strain>
    </source>
</reference>
<keyword evidence="1" id="KW-1133">Transmembrane helix</keyword>
<dbReference type="EMBL" id="LUEZ02000009">
    <property type="protein sequence ID" value="RDB29963.1"/>
    <property type="molecule type" value="Genomic_DNA"/>
</dbReference>
<feature type="transmembrane region" description="Helical" evidence="1">
    <location>
        <begin position="86"/>
        <end position="106"/>
    </location>
</feature>
<evidence type="ECO:0000313" key="3">
    <source>
        <dbReference type="Proteomes" id="UP000076154"/>
    </source>
</evidence>
<feature type="transmembrane region" description="Helical" evidence="1">
    <location>
        <begin position="158"/>
        <end position="182"/>
    </location>
</feature>
<dbReference type="AlphaFoldDB" id="A0A369KDX8"/>
<sequence>MPDWKSPAELLKDADVFTKFMHALLGLYIYEWFISLRFDWDFISGKKRFRWPMIFYFSGRYLLLFAMAGIAVALDSTTEINCQALYLFNQLAGNAAVGLASINLSIRTMAVWSQNKYIIGLLVLVILGHWSLILQGVLLSATWVDGVGCVITSTNNRVLAATFIYSMSFDLLVLVLNAYKLLNMQTKGVFGASRIAKMIFEDGLIFFIIAFLANLLATVFMVLDLNQIMSVIFNVPAAVASTIVASRVVRRLTNFQNNGPEVYGATTSHSGNVNFRHGQAPGRGVTTIGSYKGTPKHGVHVQMETFTHAEDIQEHKGDMRVRQDISETDIDLEAKGHPL</sequence>
<gene>
    <name evidence="2" type="ORF">Hypma_014178</name>
</gene>
<keyword evidence="1" id="KW-0812">Transmembrane</keyword>